<evidence type="ECO:0000256" key="1">
    <source>
        <dbReference type="SAM" id="SignalP"/>
    </source>
</evidence>
<name>A0A2X2RGK7_CAPOC</name>
<keyword evidence="1" id="KW-0732">Signal</keyword>
<evidence type="ECO:0000313" key="4">
    <source>
        <dbReference type="Proteomes" id="UP000249891"/>
    </source>
</evidence>
<evidence type="ECO:0000259" key="2">
    <source>
        <dbReference type="Pfam" id="PF18990"/>
    </source>
</evidence>
<feature type="signal peptide" evidence="1">
    <location>
        <begin position="1"/>
        <end position="18"/>
    </location>
</feature>
<evidence type="ECO:0000313" key="3">
    <source>
        <dbReference type="EMBL" id="SQA77577.1"/>
    </source>
</evidence>
<reference evidence="3 4" key="1">
    <citation type="submission" date="2018-06" db="EMBL/GenBank/DDBJ databases">
        <authorList>
            <consortium name="Pathogen Informatics"/>
            <person name="Doyle S."/>
        </authorList>
    </citation>
    <scope>NUCLEOTIDE SEQUENCE [LARGE SCALE GENOMIC DNA]</scope>
    <source>
        <strain evidence="3 4">NCTC11546</strain>
    </source>
</reference>
<dbReference type="AlphaFoldDB" id="A0A2X2RGK7"/>
<organism evidence="3 4">
    <name type="scientific">Capnocytophaga ochracea</name>
    <dbReference type="NCBI Taxonomy" id="1018"/>
    <lineage>
        <taxon>Bacteria</taxon>
        <taxon>Pseudomonadati</taxon>
        <taxon>Bacteroidota</taxon>
        <taxon>Flavobacteriia</taxon>
        <taxon>Flavobacteriales</taxon>
        <taxon>Flavobacteriaceae</taxon>
        <taxon>Capnocytophaga</taxon>
    </lineage>
</organism>
<protein>
    <recommendedName>
        <fullName evidence="2">DUF5723 domain-containing protein</fullName>
    </recommendedName>
</protein>
<feature type="chain" id="PRO_5015921741" description="DUF5723 domain-containing protein" evidence="1">
    <location>
        <begin position="19"/>
        <end position="464"/>
    </location>
</feature>
<proteinExistence type="predicted"/>
<dbReference type="RefSeq" id="WP_128091024.1">
    <property type="nucleotide sequence ID" value="NZ_UARG01000017.1"/>
</dbReference>
<dbReference type="Proteomes" id="UP000249891">
    <property type="component" value="Unassembled WGS sequence"/>
</dbReference>
<dbReference type="InterPro" id="IPR043781">
    <property type="entry name" value="DUF5723"/>
</dbReference>
<dbReference type="EMBL" id="UARG01000017">
    <property type="protein sequence ID" value="SQA77577.1"/>
    <property type="molecule type" value="Genomic_DNA"/>
</dbReference>
<accession>A0A2X2RGK7</accession>
<gene>
    <name evidence="3" type="ORF">NCTC11546_00791</name>
</gene>
<feature type="domain" description="DUF5723" evidence="2">
    <location>
        <begin position="40"/>
        <end position="431"/>
    </location>
</feature>
<sequence>MKKVILSALFLTTIAVEAQQSYVGLRESNYSGIFPVTSNPANMISSKRSWDANIATVNFGFGNNAIKLTPNITDSFNEYTRVDTQNAIFGYNNIKAKINVDVLGPSAFVKINDQHTVGIFSRVRLLGNVRNVDAKMLQSFVSNLDKLELKTPYQVNLNDQEIVVNAFSEVGFSWSGEVYFDGTNTVKVGASAKLVQGSGNVYVGFKDFEGSATLTPNTDKDKVNLNIQSANGTLEVLNGGMDLVDFDNVKVNKLYFNSEATTLAFDLGATYEFRKDGCPRCHNNPHDLRVGISLMDLGRLQYTANKNSYRYRMPATQSTTLSLDDLSEENLKNHFDGTKATGSKLRSSLPSTFNLSADYRVVDAFYLNLSGQVNIASTKDKELYNATYANELSLTPHYDTNSFGAYLPISYNQVSKANVGIALRLGPLVLGSSTILGNVLTRSAKEFNFFFGLRFGHQSYPVDL</sequence>
<dbReference type="Pfam" id="PF18990">
    <property type="entry name" value="DUF5723"/>
    <property type="match status" value="1"/>
</dbReference>